<dbReference type="RefSeq" id="WP_196987553.1">
    <property type="nucleotide sequence ID" value="NZ_JADWYS010000001.1"/>
</dbReference>
<dbReference type="EMBL" id="JADWYS010000001">
    <property type="protein sequence ID" value="MBG9389777.1"/>
    <property type="molecule type" value="Genomic_DNA"/>
</dbReference>
<dbReference type="Pfam" id="PF21374">
    <property type="entry name" value="WsaF_N"/>
    <property type="match status" value="1"/>
</dbReference>
<proteinExistence type="predicted"/>
<dbReference type="InterPro" id="IPR048510">
    <property type="entry name" value="WsaF_N"/>
</dbReference>
<accession>A0A931MIA1</accession>
<dbReference type="Gene3D" id="3.40.50.2000">
    <property type="entry name" value="Glycogen Phosphorylase B"/>
    <property type="match status" value="1"/>
</dbReference>
<feature type="domain" description="WsaF N-terminal" evidence="1">
    <location>
        <begin position="83"/>
        <end position="217"/>
    </location>
</feature>
<evidence type="ECO:0000259" key="2">
    <source>
        <dbReference type="Pfam" id="PF22772"/>
    </source>
</evidence>
<dbReference type="InterPro" id="IPR055050">
    <property type="entry name" value="WsaF_C"/>
</dbReference>
<sequence>MTNLIERALRFQRRHGTRRLIREGWARVARRGRALFGVQPPGQETPLSLADIGWVSAAELAAKQAQQCTALRLFTSPRPALPRVSIVTDSINKGSLYGGVGTAVILGCLIAQRRGATLRIVTRTERAQPSGLAGVLATYGIEMSHEVEFAFAPFHDERHQLDTHEGELFLTTSWWTTAATMGSVPAADIVYLLQEDERMFYPHGDEHLRCSRVLKDPQLRFAINTRLLFDHLVASGLDNVAHHGLAFEPAFPPQVFQPRHSAGTGKRTLMFYARPHNVRNLFYFGLEVLEAAIARGVVKLDEWDIVFVGKDIPKIRLDAGRYSPRRLENLSWAEYAEFASTVDLALCLMYTPHPSYPPFDLSASGAVVVTNRFGNKQDLGGYCRNILCGDTDLEPMLGTLAQGVALACDEPQRTANFRDRRMQADWHAALAQVVDRFGTPG</sequence>
<dbReference type="Pfam" id="PF22772">
    <property type="entry name" value="WsaF_C"/>
    <property type="match status" value="1"/>
</dbReference>
<dbReference type="Proteomes" id="UP000651050">
    <property type="component" value="Unassembled WGS sequence"/>
</dbReference>
<comment type="caution">
    <text evidence="3">The sequence shown here is derived from an EMBL/GenBank/DDBJ whole genome shotgun (WGS) entry which is preliminary data.</text>
</comment>
<keyword evidence="4" id="KW-1185">Reference proteome</keyword>
<dbReference type="GO" id="GO:0030247">
    <property type="term" value="F:polysaccharide binding"/>
    <property type="evidence" value="ECO:0007669"/>
    <property type="project" value="InterPro"/>
</dbReference>
<protein>
    <submittedName>
        <fullName evidence="3">Uncharacterized protein</fullName>
    </submittedName>
</protein>
<evidence type="ECO:0000313" key="4">
    <source>
        <dbReference type="Proteomes" id="UP000651050"/>
    </source>
</evidence>
<reference evidence="3" key="1">
    <citation type="submission" date="2020-11" db="EMBL/GenBank/DDBJ databases">
        <title>Bacterial whole genome sequence for Caenimonas sp. DR4.4.</title>
        <authorList>
            <person name="Le V."/>
            <person name="Ko S.-R."/>
            <person name="Ahn C.-Y."/>
            <person name="Oh H.-M."/>
        </authorList>
    </citation>
    <scope>NUCLEOTIDE SEQUENCE</scope>
    <source>
        <strain evidence="3">DR4.4</strain>
    </source>
</reference>
<evidence type="ECO:0000259" key="1">
    <source>
        <dbReference type="Pfam" id="PF21374"/>
    </source>
</evidence>
<dbReference type="Gene3D" id="3.40.50.11090">
    <property type="match status" value="1"/>
</dbReference>
<dbReference type="AlphaFoldDB" id="A0A931MIA1"/>
<feature type="domain" description="WsaF C-terminal" evidence="2">
    <location>
        <begin position="267"/>
        <end position="397"/>
    </location>
</feature>
<name>A0A931MIA1_9BURK</name>
<organism evidence="3 4">
    <name type="scientific">Caenimonas aquaedulcis</name>
    <dbReference type="NCBI Taxonomy" id="2793270"/>
    <lineage>
        <taxon>Bacteria</taxon>
        <taxon>Pseudomonadati</taxon>
        <taxon>Pseudomonadota</taxon>
        <taxon>Betaproteobacteria</taxon>
        <taxon>Burkholderiales</taxon>
        <taxon>Comamonadaceae</taxon>
        <taxon>Caenimonas</taxon>
    </lineage>
</organism>
<evidence type="ECO:0000313" key="3">
    <source>
        <dbReference type="EMBL" id="MBG9389777.1"/>
    </source>
</evidence>
<gene>
    <name evidence="3" type="ORF">I5803_17235</name>
</gene>